<dbReference type="AlphaFoldDB" id="A0A0C3GGG7"/>
<reference evidence="5" key="2">
    <citation type="submission" date="2015-01" db="EMBL/GenBank/DDBJ databases">
        <title>Evolutionary Origins and Diversification of the Mycorrhizal Mutualists.</title>
        <authorList>
            <consortium name="DOE Joint Genome Institute"/>
            <consortium name="Mycorrhizal Genomics Consortium"/>
            <person name="Kohler A."/>
            <person name="Kuo A."/>
            <person name="Nagy L.G."/>
            <person name="Floudas D."/>
            <person name="Copeland A."/>
            <person name="Barry K.W."/>
            <person name="Cichocki N."/>
            <person name="Veneault-Fourrey C."/>
            <person name="LaButti K."/>
            <person name="Lindquist E.A."/>
            <person name="Lipzen A."/>
            <person name="Lundell T."/>
            <person name="Morin E."/>
            <person name="Murat C."/>
            <person name="Riley R."/>
            <person name="Ohm R."/>
            <person name="Sun H."/>
            <person name="Tunlid A."/>
            <person name="Henrissat B."/>
            <person name="Grigoriev I.V."/>
            <person name="Hibbett D.S."/>
            <person name="Martin F."/>
        </authorList>
    </citation>
    <scope>NUCLEOTIDE SEQUENCE [LARGE SCALE GENOMIC DNA]</scope>
    <source>
        <strain evidence="5">Zn</strain>
    </source>
</reference>
<dbReference type="PRINTS" id="PR00412">
    <property type="entry name" value="EPOXHYDRLASE"/>
</dbReference>
<dbReference type="Gene3D" id="3.40.50.1820">
    <property type="entry name" value="alpha/beta hydrolase"/>
    <property type="match status" value="1"/>
</dbReference>
<comment type="similarity">
    <text evidence="2">Belongs to the AB hydrolase superfamily. Epoxide hydrolase family.</text>
</comment>
<accession>A0A0C3GGG7</accession>
<dbReference type="HOGENOM" id="CLU_020336_16_1_1"/>
<dbReference type="InterPro" id="IPR029058">
    <property type="entry name" value="AB_hydrolase_fold"/>
</dbReference>
<evidence type="ECO:0000259" key="3">
    <source>
        <dbReference type="Pfam" id="PF00561"/>
    </source>
</evidence>
<reference evidence="4 5" key="1">
    <citation type="submission" date="2014-04" db="EMBL/GenBank/DDBJ databases">
        <authorList>
            <consortium name="DOE Joint Genome Institute"/>
            <person name="Kuo A."/>
            <person name="Martino E."/>
            <person name="Perotto S."/>
            <person name="Kohler A."/>
            <person name="Nagy L.G."/>
            <person name="Floudas D."/>
            <person name="Copeland A."/>
            <person name="Barry K.W."/>
            <person name="Cichocki N."/>
            <person name="Veneault-Fourrey C."/>
            <person name="LaButti K."/>
            <person name="Lindquist E.A."/>
            <person name="Lipzen A."/>
            <person name="Lundell T."/>
            <person name="Morin E."/>
            <person name="Murat C."/>
            <person name="Sun H."/>
            <person name="Tunlid A."/>
            <person name="Henrissat B."/>
            <person name="Grigoriev I.V."/>
            <person name="Hibbett D.S."/>
            <person name="Martin F."/>
            <person name="Nordberg H.P."/>
            <person name="Cantor M.N."/>
            <person name="Hua S.X."/>
        </authorList>
    </citation>
    <scope>NUCLEOTIDE SEQUENCE [LARGE SCALE GENOMIC DNA]</scope>
    <source>
        <strain evidence="4 5">Zn</strain>
    </source>
</reference>
<dbReference type="Proteomes" id="UP000054321">
    <property type="component" value="Unassembled WGS sequence"/>
</dbReference>
<proteinExistence type="inferred from homology"/>
<dbReference type="InParanoid" id="A0A0C3GGG7"/>
<dbReference type="SUPFAM" id="SSF53474">
    <property type="entry name" value="alpha/beta-Hydrolases"/>
    <property type="match status" value="1"/>
</dbReference>
<gene>
    <name evidence="4" type="ORF">OIDMADRAFT_45192</name>
</gene>
<protein>
    <recommendedName>
        <fullName evidence="3">AB hydrolase-1 domain-containing protein</fullName>
    </recommendedName>
</protein>
<evidence type="ECO:0000313" key="5">
    <source>
        <dbReference type="Proteomes" id="UP000054321"/>
    </source>
</evidence>
<feature type="domain" description="AB hydrolase-1" evidence="3">
    <location>
        <begin position="53"/>
        <end position="194"/>
    </location>
</feature>
<dbReference type="STRING" id="913774.A0A0C3GGG7"/>
<dbReference type="Pfam" id="PF00561">
    <property type="entry name" value="Abhydrolase_1"/>
    <property type="match status" value="1"/>
</dbReference>
<evidence type="ECO:0000313" key="4">
    <source>
        <dbReference type="EMBL" id="KIM95240.1"/>
    </source>
</evidence>
<dbReference type="InterPro" id="IPR000073">
    <property type="entry name" value="AB_hydrolase_1"/>
</dbReference>
<organism evidence="4 5">
    <name type="scientific">Oidiodendron maius (strain Zn)</name>
    <dbReference type="NCBI Taxonomy" id="913774"/>
    <lineage>
        <taxon>Eukaryota</taxon>
        <taxon>Fungi</taxon>
        <taxon>Dikarya</taxon>
        <taxon>Ascomycota</taxon>
        <taxon>Pezizomycotina</taxon>
        <taxon>Leotiomycetes</taxon>
        <taxon>Leotiomycetes incertae sedis</taxon>
        <taxon>Myxotrichaceae</taxon>
        <taxon>Oidiodendron</taxon>
    </lineage>
</organism>
<name>A0A0C3GGG7_OIDMZ</name>
<evidence type="ECO:0000256" key="2">
    <source>
        <dbReference type="ARBA" id="ARBA00038334"/>
    </source>
</evidence>
<evidence type="ECO:0000256" key="1">
    <source>
        <dbReference type="ARBA" id="ARBA00022801"/>
    </source>
</evidence>
<dbReference type="OrthoDB" id="408373at2759"/>
<dbReference type="GO" id="GO:0016787">
    <property type="term" value="F:hydrolase activity"/>
    <property type="evidence" value="ECO:0007669"/>
    <property type="project" value="UniProtKB-KW"/>
</dbReference>
<dbReference type="EMBL" id="KN832887">
    <property type="protein sequence ID" value="KIM95240.1"/>
    <property type="molecule type" value="Genomic_DNA"/>
</dbReference>
<keyword evidence="5" id="KW-1185">Reference proteome</keyword>
<dbReference type="PANTHER" id="PTHR43329">
    <property type="entry name" value="EPOXIDE HYDROLASE"/>
    <property type="match status" value="1"/>
</dbReference>
<dbReference type="InterPro" id="IPR000639">
    <property type="entry name" value="Epox_hydrolase-like"/>
</dbReference>
<sequence>MLFSRLQRQPAHQQTSHNVTASILPRLQPISYANTSTLLNVGYFEDGPASGEVVILMHGNPYGIDVYIDMVPKLVKKGYRVIVPYIRGFGETTFLHQDTPRSSEQAALGSDLVALMDALHIQKAILAGFDWGTVVVNVVAALWPERCSGMVAANSYLIQNRDTAWIPSSPEAEAAKWYYYLFLTPRGFNAIAQSPKEMARVLWEKNTSPPWNFTEAELDRASTAFGNPDYVDIVVNFYRNRLLYAPGDPVYAKLAEALDKQPKISVPSVTLDPTDAVIFQATNGSSTAQYFTGPRVHHIIPSCGENIPQQAPQAFVDAIVEVSTL</sequence>
<keyword evidence="1" id="KW-0378">Hydrolase</keyword>